<organism evidence="5 6">
    <name type="scientific">Pseudolabrys taiwanensis</name>
    <dbReference type="NCBI Taxonomy" id="331696"/>
    <lineage>
        <taxon>Bacteria</taxon>
        <taxon>Pseudomonadati</taxon>
        <taxon>Pseudomonadota</taxon>
        <taxon>Alphaproteobacteria</taxon>
        <taxon>Hyphomicrobiales</taxon>
        <taxon>Xanthobacteraceae</taxon>
        <taxon>Pseudolabrys</taxon>
    </lineage>
</organism>
<keyword evidence="2" id="KW-0238">DNA-binding</keyword>
<keyword evidence="1" id="KW-0805">Transcription regulation</keyword>
<evidence type="ECO:0000256" key="3">
    <source>
        <dbReference type="ARBA" id="ARBA00023163"/>
    </source>
</evidence>
<sequence>MSAGPADAALKLEEFLPYKLNVCSNQVSQALSRVYADRYKIGVPEWRVLVTLGEFGMMTAKAIGTHSCMHKTKVSRAVALLERRKLIARRANRADLREAFLSLTPAGRDIYNDLAPSALGFAEQLLSVVDAADRAALDRALEKLIERSSQINADIANPRGGR</sequence>
<evidence type="ECO:0000313" key="6">
    <source>
        <dbReference type="Proteomes" id="UP000254889"/>
    </source>
</evidence>
<dbReference type="PANTHER" id="PTHR35790:SF4">
    <property type="entry name" value="HTH-TYPE TRANSCRIPTIONAL REGULATOR PCHR"/>
    <property type="match status" value="1"/>
</dbReference>
<evidence type="ECO:0000256" key="2">
    <source>
        <dbReference type="ARBA" id="ARBA00023125"/>
    </source>
</evidence>
<dbReference type="SMART" id="SM00347">
    <property type="entry name" value="HTH_MARR"/>
    <property type="match status" value="1"/>
</dbReference>
<feature type="domain" description="HTH marR-type" evidence="4">
    <location>
        <begin position="13"/>
        <end position="146"/>
    </location>
</feature>
<dbReference type="PANTHER" id="PTHR35790">
    <property type="entry name" value="HTH-TYPE TRANSCRIPTIONAL REGULATOR PCHR"/>
    <property type="match status" value="1"/>
</dbReference>
<name>A0A346A3R5_9HYPH</name>
<dbReference type="GO" id="GO:0003677">
    <property type="term" value="F:DNA binding"/>
    <property type="evidence" value="ECO:0007669"/>
    <property type="project" value="UniProtKB-KW"/>
</dbReference>
<dbReference type="SUPFAM" id="SSF46785">
    <property type="entry name" value="Winged helix' DNA-binding domain"/>
    <property type="match status" value="1"/>
</dbReference>
<dbReference type="InterPro" id="IPR000835">
    <property type="entry name" value="HTH_MarR-typ"/>
</dbReference>
<dbReference type="Gene3D" id="1.10.10.10">
    <property type="entry name" value="Winged helix-like DNA-binding domain superfamily/Winged helix DNA-binding domain"/>
    <property type="match status" value="1"/>
</dbReference>
<dbReference type="OrthoDB" id="8906692at2"/>
<dbReference type="InterPro" id="IPR036388">
    <property type="entry name" value="WH-like_DNA-bd_sf"/>
</dbReference>
<reference evidence="5 6" key="1">
    <citation type="submission" date="2018-07" db="EMBL/GenBank/DDBJ databases">
        <authorList>
            <person name="Quirk P.G."/>
            <person name="Krulwich T.A."/>
        </authorList>
    </citation>
    <scope>NUCLEOTIDE SEQUENCE [LARGE SCALE GENOMIC DNA]</scope>
    <source>
        <strain evidence="5 6">CC-BB4</strain>
    </source>
</reference>
<evidence type="ECO:0000259" key="4">
    <source>
        <dbReference type="PROSITE" id="PS50995"/>
    </source>
</evidence>
<evidence type="ECO:0000313" key="5">
    <source>
        <dbReference type="EMBL" id="AXK83812.1"/>
    </source>
</evidence>
<gene>
    <name evidence="5" type="ORF">DW352_01595</name>
</gene>
<accession>A0A346A3R5</accession>
<dbReference type="KEGG" id="ptaw:DW352_01595"/>
<evidence type="ECO:0000256" key="1">
    <source>
        <dbReference type="ARBA" id="ARBA00023015"/>
    </source>
</evidence>
<dbReference type="EMBL" id="CP031417">
    <property type="protein sequence ID" value="AXK83812.1"/>
    <property type="molecule type" value="Genomic_DNA"/>
</dbReference>
<dbReference type="Pfam" id="PF01047">
    <property type="entry name" value="MarR"/>
    <property type="match status" value="1"/>
</dbReference>
<dbReference type="InterPro" id="IPR036390">
    <property type="entry name" value="WH_DNA-bd_sf"/>
</dbReference>
<keyword evidence="3" id="KW-0804">Transcription</keyword>
<dbReference type="PROSITE" id="PS50995">
    <property type="entry name" value="HTH_MARR_2"/>
    <property type="match status" value="1"/>
</dbReference>
<proteinExistence type="predicted"/>
<dbReference type="GO" id="GO:0003700">
    <property type="term" value="F:DNA-binding transcription factor activity"/>
    <property type="evidence" value="ECO:0007669"/>
    <property type="project" value="InterPro"/>
</dbReference>
<protein>
    <submittedName>
        <fullName evidence="5">MarR family transcriptional regulator</fullName>
    </submittedName>
</protein>
<dbReference type="InterPro" id="IPR052067">
    <property type="entry name" value="Metal_resp_HTH_trans_reg"/>
</dbReference>
<dbReference type="AlphaFoldDB" id="A0A346A3R5"/>
<keyword evidence="6" id="KW-1185">Reference proteome</keyword>
<dbReference type="Proteomes" id="UP000254889">
    <property type="component" value="Chromosome"/>
</dbReference>